<proteinExistence type="predicted"/>
<gene>
    <name evidence="2" type="ORF">NOR51B_1428</name>
</gene>
<dbReference type="HOGENOM" id="CLU_3312303_0_0_6"/>
<accession>B8KWE2</accession>
<protein>
    <submittedName>
        <fullName evidence="2">Uncharacterized protein</fullName>
    </submittedName>
</protein>
<sequence length="39" mass="4308">MADLRVVGHGFVLQQPAGSKAIRRSESELFPMKNETPLP</sequence>
<dbReference type="AlphaFoldDB" id="B8KWE2"/>
<name>B8KWE2_9GAMM</name>
<dbReference type="EMBL" id="DS999411">
    <property type="protein sequence ID" value="EED35482.1"/>
    <property type="molecule type" value="Genomic_DNA"/>
</dbReference>
<evidence type="ECO:0000313" key="2">
    <source>
        <dbReference type="EMBL" id="EED35482.1"/>
    </source>
</evidence>
<reference evidence="3" key="1">
    <citation type="journal article" date="2013" name="BMC Microbiol.">
        <title>Taxonomy and evolution of bacteriochlorophyll a-containing members of the OM60/NOR5 clade of marine gammaproteobacteria: description of Luminiphilus syltensis gen. nov., sp. nov., reclassification of Haliea rubra as Pseudohaliea rubra gen. nov., comb. nov., and emendation of Chromatocurvus halotolerans.</title>
        <authorList>
            <person name="Spring S."/>
            <person name="Riedel T."/>
            <person name="Sproer C."/>
            <person name="Yan S."/>
            <person name="Harder J."/>
            <person name="Fuchs B.M."/>
        </authorList>
    </citation>
    <scope>NUCLEOTIDE SEQUENCE [LARGE SCALE GENOMIC DNA]</scope>
    <source>
        <strain evidence="3">NOR51-B</strain>
    </source>
</reference>
<dbReference type="STRING" id="565045.NOR51B_1428"/>
<feature type="region of interest" description="Disordered" evidence="1">
    <location>
        <begin position="16"/>
        <end position="39"/>
    </location>
</feature>
<evidence type="ECO:0000313" key="3">
    <source>
        <dbReference type="Proteomes" id="UP000004699"/>
    </source>
</evidence>
<organism evidence="2 3">
    <name type="scientific">Luminiphilus syltensis NOR5-1B</name>
    <dbReference type="NCBI Taxonomy" id="565045"/>
    <lineage>
        <taxon>Bacteria</taxon>
        <taxon>Pseudomonadati</taxon>
        <taxon>Pseudomonadota</taxon>
        <taxon>Gammaproteobacteria</taxon>
        <taxon>Cellvibrionales</taxon>
        <taxon>Halieaceae</taxon>
        <taxon>Luminiphilus</taxon>
    </lineage>
</organism>
<dbReference type="Proteomes" id="UP000004699">
    <property type="component" value="Unassembled WGS sequence"/>
</dbReference>
<evidence type="ECO:0000256" key="1">
    <source>
        <dbReference type="SAM" id="MobiDB-lite"/>
    </source>
</evidence>
<keyword evidence="3" id="KW-1185">Reference proteome</keyword>